<evidence type="ECO:0000313" key="4">
    <source>
        <dbReference type="Proteomes" id="UP000259273"/>
    </source>
</evidence>
<dbReference type="NCBIfam" id="TIGR02523">
    <property type="entry name" value="type_IV_pilV"/>
    <property type="match status" value="1"/>
</dbReference>
<keyword evidence="2" id="KW-0812">Transmembrane</keyword>
<comment type="caution">
    <text evidence="3">The sequence shown here is derived from an EMBL/GenBank/DDBJ whole genome shotgun (WGS) entry which is preliminary data.</text>
</comment>
<protein>
    <submittedName>
        <fullName evidence="3">Type IV pilus modification protein PilV</fullName>
    </submittedName>
</protein>
<name>A0A3C1KSW6_9GAMM</name>
<reference evidence="3 4" key="1">
    <citation type="journal article" date="2018" name="Nat. Biotechnol.">
        <title>A standardized bacterial taxonomy based on genome phylogeny substantially revises the tree of life.</title>
        <authorList>
            <person name="Parks D.H."/>
            <person name="Chuvochina M."/>
            <person name="Waite D.W."/>
            <person name="Rinke C."/>
            <person name="Skarshewski A."/>
            <person name="Chaumeil P.A."/>
            <person name="Hugenholtz P."/>
        </authorList>
    </citation>
    <scope>NUCLEOTIDE SEQUENCE [LARGE SCALE GENOMIC DNA]</scope>
    <source>
        <strain evidence="3">UBA9158</strain>
    </source>
</reference>
<gene>
    <name evidence="3" type="primary">pilV</name>
    <name evidence="3" type="ORF">DCP75_18900</name>
</gene>
<feature type="region of interest" description="Disordered" evidence="1">
    <location>
        <begin position="1"/>
        <end position="26"/>
    </location>
</feature>
<accession>A0A3C1KSW6</accession>
<evidence type="ECO:0000256" key="2">
    <source>
        <dbReference type="SAM" id="Phobius"/>
    </source>
</evidence>
<keyword evidence="2" id="KW-1133">Transmembrane helix</keyword>
<dbReference type="STRING" id="1121937.GCA_000423125_01825"/>
<dbReference type="InterPro" id="IPR013362">
    <property type="entry name" value="Pilus_4_PilV"/>
</dbReference>
<feature type="compositionally biased region" description="Basic residues" evidence="1">
    <location>
        <begin position="1"/>
        <end position="10"/>
    </location>
</feature>
<evidence type="ECO:0000256" key="1">
    <source>
        <dbReference type="SAM" id="MobiDB-lite"/>
    </source>
</evidence>
<feature type="transmembrane region" description="Helical" evidence="2">
    <location>
        <begin position="33"/>
        <end position="56"/>
    </location>
</feature>
<dbReference type="Proteomes" id="UP000259273">
    <property type="component" value="Unassembled WGS sequence"/>
</dbReference>
<keyword evidence="2" id="KW-0472">Membrane</keyword>
<proteinExistence type="predicted"/>
<sequence>MECHHERGRARTPVAGLGRVSPRGRGMKPREEGLGFIELLIALLLFSVGALGLLAAQLVSWRTSIEGAQVSQATALARDMLARIDSNPEALRRYVRSELRPDSPPTADLVMCHTAAADDAATPRCDPDALAAYDLLQWLGLLAGGPESATGLPEPVACIVAQEQRVTVAIAWRGPRAAASPVPSRCGAGLGRYGPDDQWRRVVALRTWFPAGRLP</sequence>
<evidence type="ECO:0000313" key="3">
    <source>
        <dbReference type="EMBL" id="HAN29747.1"/>
    </source>
</evidence>
<organism evidence="3 4">
    <name type="scientific">Haliea salexigens</name>
    <dbReference type="NCBI Taxonomy" id="287487"/>
    <lineage>
        <taxon>Bacteria</taxon>
        <taxon>Pseudomonadati</taxon>
        <taxon>Pseudomonadota</taxon>
        <taxon>Gammaproteobacteria</taxon>
        <taxon>Cellvibrionales</taxon>
        <taxon>Halieaceae</taxon>
        <taxon>Haliea</taxon>
    </lineage>
</organism>
<dbReference type="EMBL" id="DMND01000254">
    <property type="protein sequence ID" value="HAN29747.1"/>
    <property type="molecule type" value="Genomic_DNA"/>
</dbReference>
<dbReference type="AlphaFoldDB" id="A0A3C1KSW6"/>